<dbReference type="OrthoDB" id="9803420at2"/>
<dbReference type="InterPro" id="IPR001352">
    <property type="entry name" value="RNase_HII/HIII"/>
</dbReference>
<feature type="binding site" evidence="14 15">
    <location>
        <position position="33"/>
    </location>
    <ligand>
        <name>a divalent metal cation</name>
        <dbReference type="ChEBI" id="CHEBI:60240"/>
    </ligand>
</feature>
<comment type="cofactor">
    <cofactor evidence="14 15">
        <name>Mn(2+)</name>
        <dbReference type="ChEBI" id="CHEBI:29035"/>
    </cofactor>
    <cofactor evidence="14 15">
        <name>Mg(2+)</name>
        <dbReference type="ChEBI" id="CHEBI:18420"/>
    </cofactor>
    <text evidence="14 15">Manganese or magnesium. Binds 1 divalent metal ion per monomer in the absence of substrate. May bind a second metal ion after substrate binding.</text>
</comment>
<evidence type="ECO:0000256" key="3">
    <source>
        <dbReference type="ARBA" id="ARBA00004065"/>
    </source>
</evidence>
<keyword evidence="9 14" id="KW-0540">Nuclease</keyword>
<dbReference type="NCBIfam" id="NF000595">
    <property type="entry name" value="PRK00015.1-3"/>
    <property type="match status" value="1"/>
</dbReference>
<dbReference type="InterPro" id="IPR022898">
    <property type="entry name" value="RNase_HII"/>
</dbReference>
<evidence type="ECO:0000256" key="11">
    <source>
        <dbReference type="ARBA" id="ARBA00022759"/>
    </source>
</evidence>
<dbReference type="GO" id="GO:0003723">
    <property type="term" value="F:RNA binding"/>
    <property type="evidence" value="ECO:0007669"/>
    <property type="project" value="UniProtKB-UniRule"/>
</dbReference>
<evidence type="ECO:0000313" key="19">
    <source>
        <dbReference type="Proteomes" id="UP000253816"/>
    </source>
</evidence>
<comment type="similarity">
    <text evidence="5 14 16">Belongs to the RNase HII family.</text>
</comment>
<keyword evidence="19" id="KW-1185">Reference proteome</keyword>
<keyword evidence="12 14" id="KW-0378">Hydrolase</keyword>
<comment type="caution">
    <text evidence="18">The sequence shown here is derived from an EMBL/GenBank/DDBJ whole genome shotgun (WGS) entry which is preliminary data.</text>
</comment>
<evidence type="ECO:0000256" key="16">
    <source>
        <dbReference type="RuleBase" id="RU003515"/>
    </source>
</evidence>
<dbReference type="Gene3D" id="3.30.420.10">
    <property type="entry name" value="Ribonuclease H-like superfamily/Ribonuclease H"/>
    <property type="match status" value="1"/>
</dbReference>
<evidence type="ECO:0000259" key="17">
    <source>
        <dbReference type="PROSITE" id="PS51975"/>
    </source>
</evidence>
<dbReference type="PROSITE" id="PS51975">
    <property type="entry name" value="RNASE_H_2"/>
    <property type="match status" value="1"/>
</dbReference>
<evidence type="ECO:0000256" key="10">
    <source>
        <dbReference type="ARBA" id="ARBA00022723"/>
    </source>
</evidence>
<dbReference type="SUPFAM" id="SSF53098">
    <property type="entry name" value="Ribonuclease H-like"/>
    <property type="match status" value="1"/>
</dbReference>
<dbReference type="InterPro" id="IPR036397">
    <property type="entry name" value="RNaseH_sf"/>
</dbReference>
<feature type="binding site" evidence="14 15">
    <location>
        <position position="127"/>
    </location>
    <ligand>
        <name>a divalent metal cation</name>
        <dbReference type="ChEBI" id="CHEBI:60240"/>
    </ligand>
</feature>
<sequence length="226" mass="24530">MNKSELSVFSEHPGVSFDLSCLDGRSEWVIGLDEVGRGCLAGPVLAVACRIRIANARLSGVKDSKLLTALQREFLVEQLAALPSLEYSYGVASVEEIDQVNIGKASLLAMERALHGLDVRDACILVDGKSLPYLSEQSGHLSLRSYVKGDSLSWTIGAASIFAKVKRDAIMCDLEGRWPGYSFSKNKGYGTAEHLLALKTIGVSPVHRRSFKPVRETIAFFSGAKL</sequence>
<dbReference type="GO" id="GO:0030145">
    <property type="term" value="F:manganese ion binding"/>
    <property type="evidence" value="ECO:0007669"/>
    <property type="project" value="UniProtKB-UniRule"/>
</dbReference>
<dbReference type="GO" id="GO:0006298">
    <property type="term" value="P:mismatch repair"/>
    <property type="evidence" value="ECO:0007669"/>
    <property type="project" value="TreeGrafter"/>
</dbReference>
<dbReference type="GO" id="GO:0005737">
    <property type="term" value="C:cytoplasm"/>
    <property type="evidence" value="ECO:0007669"/>
    <property type="project" value="UniProtKB-SubCell"/>
</dbReference>
<dbReference type="InterPro" id="IPR012337">
    <property type="entry name" value="RNaseH-like_sf"/>
</dbReference>
<keyword evidence="10 14" id="KW-0479">Metal-binding</keyword>
<dbReference type="InterPro" id="IPR024567">
    <property type="entry name" value="RNase_HII/HIII_dom"/>
</dbReference>
<dbReference type="HAMAP" id="MF_00052_B">
    <property type="entry name" value="RNase_HII_B"/>
    <property type="match status" value="1"/>
</dbReference>
<dbReference type="Proteomes" id="UP000253816">
    <property type="component" value="Unassembled WGS sequence"/>
</dbReference>
<feature type="binding site" evidence="14 15">
    <location>
        <position position="34"/>
    </location>
    <ligand>
        <name>a divalent metal cation</name>
        <dbReference type="ChEBI" id="CHEBI:60240"/>
    </ligand>
</feature>
<organism evidence="18 19">
    <name type="scientific">Candidatus Similichlamydia laticola</name>
    <dbReference type="NCBI Taxonomy" id="2170265"/>
    <lineage>
        <taxon>Bacteria</taxon>
        <taxon>Pseudomonadati</taxon>
        <taxon>Chlamydiota</taxon>
        <taxon>Chlamydiia</taxon>
        <taxon>Parachlamydiales</taxon>
        <taxon>Candidatus Parilichlamydiaceae</taxon>
        <taxon>Candidatus Similichlamydia</taxon>
    </lineage>
</organism>
<reference evidence="18 19" key="1">
    <citation type="submission" date="2018-07" db="EMBL/GenBank/DDBJ databases">
        <title>Comparative genomics of the Candidatus Parilichlamydiaceae reveals evidence of convergent evolution and genome reduction in the phylum Chlamydiae.</title>
        <authorList>
            <person name="Taylor-Brown A."/>
            <person name="Polkinghorne A."/>
        </authorList>
    </citation>
    <scope>NUCLEOTIDE SEQUENCE [LARGE SCALE GENOMIC DNA]</scope>
    <source>
        <strain evidence="18 19">Hat2</strain>
    </source>
</reference>
<keyword evidence="13 14" id="KW-0464">Manganese</keyword>
<gene>
    <name evidence="14" type="primary">rnhB</name>
    <name evidence="18" type="ORF">HAT2_00483</name>
</gene>
<evidence type="ECO:0000256" key="9">
    <source>
        <dbReference type="ARBA" id="ARBA00022722"/>
    </source>
</evidence>
<comment type="cofactor">
    <cofactor evidence="2">
        <name>Mg(2+)</name>
        <dbReference type="ChEBI" id="CHEBI:18420"/>
    </cofactor>
</comment>
<evidence type="ECO:0000256" key="2">
    <source>
        <dbReference type="ARBA" id="ARBA00001946"/>
    </source>
</evidence>
<protein>
    <recommendedName>
        <fullName evidence="7 14">Ribonuclease HII</fullName>
        <shortName evidence="14">RNase HII</shortName>
        <ecNumber evidence="6 14">3.1.26.4</ecNumber>
    </recommendedName>
</protein>
<evidence type="ECO:0000256" key="14">
    <source>
        <dbReference type="HAMAP-Rule" id="MF_00052"/>
    </source>
</evidence>
<dbReference type="EC" id="3.1.26.4" evidence="6 14"/>
<dbReference type="EMBL" id="QQBG01000017">
    <property type="protein sequence ID" value="RDB31412.1"/>
    <property type="molecule type" value="Genomic_DNA"/>
</dbReference>
<name>A0A369KCT6_9BACT</name>
<dbReference type="CDD" id="cd07182">
    <property type="entry name" value="RNase_HII_bacteria_HII_like"/>
    <property type="match status" value="1"/>
</dbReference>
<dbReference type="RefSeq" id="WP_114544463.1">
    <property type="nucleotide sequence ID" value="NZ_QQBG01000017.1"/>
</dbReference>
<keyword evidence="8 14" id="KW-0963">Cytoplasm</keyword>
<evidence type="ECO:0000313" key="18">
    <source>
        <dbReference type="EMBL" id="RDB31412.1"/>
    </source>
</evidence>
<evidence type="ECO:0000256" key="4">
    <source>
        <dbReference type="ARBA" id="ARBA00004496"/>
    </source>
</evidence>
<dbReference type="GO" id="GO:0004523">
    <property type="term" value="F:RNA-DNA hybrid ribonuclease activity"/>
    <property type="evidence" value="ECO:0007669"/>
    <property type="project" value="UniProtKB-UniRule"/>
</dbReference>
<evidence type="ECO:0000256" key="13">
    <source>
        <dbReference type="ARBA" id="ARBA00023211"/>
    </source>
</evidence>
<evidence type="ECO:0000256" key="8">
    <source>
        <dbReference type="ARBA" id="ARBA00022490"/>
    </source>
</evidence>
<evidence type="ECO:0000256" key="7">
    <source>
        <dbReference type="ARBA" id="ARBA00019179"/>
    </source>
</evidence>
<comment type="subcellular location">
    <subcellularLocation>
        <location evidence="4 14">Cytoplasm</location>
    </subcellularLocation>
</comment>
<feature type="domain" description="RNase H type-2" evidence="17">
    <location>
        <begin position="27"/>
        <end position="223"/>
    </location>
</feature>
<dbReference type="Pfam" id="PF01351">
    <property type="entry name" value="RNase_HII"/>
    <property type="match status" value="1"/>
</dbReference>
<evidence type="ECO:0000256" key="15">
    <source>
        <dbReference type="PROSITE-ProRule" id="PRU01319"/>
    </source>
</evidence>
<comment type="catalytic activity">
    <reaction evidence="1 14 15 16">
        <text>Endonucleolytic cleavage to 5'-phosphomonoester.</text>
        <dbReference type="EC" id="3.1.26.4"/>
    </reaction>
</comment>
<dbReference type="PANTHER" id="PTHR10954">
    <property type="entry name" value="RIBONUCLEASE H2 SUBUNIT A"/>
    <property type="match status" value="1"/>
</dbReference>
<accession>A0A369KCT6</accession>
<dbReference type="GO" id="GO:0043137">
    <property type="term" value="P:DNA replication, removal of RNA primer"/>
    <property type="evidence" value="ECO:0007669"/>
    <property type="project" value="TreeGrafter"/>
</dbReference>
<evidence type="ECO:0000256" key="6">
    <source>
        <dbReference type="ARBA" id="ARBA00012180"/>
    </source>
</evidence>
<evidence type="ECO:0000256" key="5">
    <source>
        <dbReference type="ARBA" id="ARBA00007383"/>
    </source>
</evidence>
<evidence type="ECO:0000256" key="1">
    <source>
        <dbReference type="ARBA" id="ARBA00000077"/>
    </source>
</evidence>
<dbReference type="GO" id="GO:0032299">
    <property type="term" value="C:ribonuclease H2 complex"/>
    <property type="evidence" value="ECO:0007669"/>
    <property type="project" value="TreeGrafter"/>
</dbReference>
<keyword evidence="11 14" id="KW-0255">Endonuclease</keyword>
<dbReference type="AlphaFoldDB" id="A0A369KCT6"/>
<dbReference type="PANTHER" id="PTHR10954:SF18">
    <property type="entry name" value="RIBONUCLEASE HII"/>
    <property type="match status" value="1"/>
</dbReference>
<proteinExistence type="inferred from homology"/>
<evidence type="ECO:0000256" key="12">
    <source>
        <dbReference type="ARBA" id="ARBA00022801"/>
    </source>
</evidence>
<comment type="function">
    <text evidence="3 14 16">Endonuclease that specifically degrades the RNA of RNA-DNA hybrids.</text>
</comment>